<reference evidence="1" key="2">
    <citation type="journal article" date="2023" name="Curr. Microbiol.">
        <title>Neisseria montereyensis sp. nov., Isolated from Oropharynx of California Sea Lion (Zalophus californianus): Genomic, Phylogenetic, and Phenotypic Study.</title>
        <authorList>
            <person name="Volokhov D.V."/>
            <person name="Zagorodnyaya T.A."/>
            <person name="Furtak V.A."/>
            <person name="Nattanmai G."/>
            <person name="Randall L."/>
            <person name="Jose S."/>
            <person name="Gao Y."/>
            <person name="Gulland F.M."/>
            <person name="Eisenberg T."/>
            <person name="Delmonte P."/>
            <person name="Blom J."/>
            <person name="Mitchell K.K."/>
        </authorList>
    </citation>
    <scope>NUCLEOTIDE SEQUENCE</scope>
    <source>
        <strain evidence="1">CSL10203-ORH2</strain>
    </source>
</reference>
<dbReference type="RefSeq" id="WP_259292064.1">
    <property type="nucleotide sequence ID" value="NZ_JANUXW010000007.1"/>
</dbReference>
<reference evidence="1" key="1">
    <citation type="submission" date="2022-08" db="EMBL/GenBank/DDBJ databases">
        <authorList>
            <person name="Volokhov D.V."/>
            <person name="Furtak V.A."/>
            <person name="Zagorodnyaya T.A."/>
        </authorList>
    </citation>
    <scope>NUCLEOTIDE SEQUENCE</scope>
    <source>
        <strain evidence="1">CSL10203-ORH2</strain>
    </source>
</reference>
<accession>A0ABT2FDR6</accession>
<dbReference type="Proteomes" id="UP001166947">
    <property type="component" value="Unassembled WGS sequence"/>
</dbReference>
<proteinExistence type="predicted"/>
<dbReference type="EMBL" id="JANUXW010000007">
    <property type="protein sequence ID" value="MCS4534278.1"/>
    <property type="molecule type" value="Genomic_DNA"/>
</dbReference>
<gene>
    <name evidence="1" type="ORF">NXS09_08195</name>
</gene>
<protein>
    <recommendedName>
        <fullName evidence="3">ArsR family transcriptional regulator</fullName>
    </recommendedName>
</protein>
<evidence type="ECO:0000313" key="1">
    <source>
        <dbReference type="EMBL" id="MCS4534278.1"/>
    </source>
</evidence>
<comment type="caution">
    <text evidence="1">The sequence shown here is derived from an EMBL/GenBank/DDBJ whole genome shotgun (WGS) entry which is preliminary data.</text>
</comment>
<sequence>MSVKELTKPKNARQKIWDVLRANQDKFLIIDEIMELSGVQYDAAYIYLISLHRGKYLTIQKGLKFASHNGYRLERNIGVEAPRLHRDGSLCAPLKVDTLWRTIKIIKQFSNEELYQHVNMTQSISRKTVSQYTAALTKAGYLVNVGTGKHKRYQLVKNTGAKAPRLLDVTEMYDPNLDQIMFREVADNE</sequence>
<evidence type="ECO:0000313" key="2">
    <source>
        <dbReference type="Proteomes" id="UP001166947"/>
    </source>
</evidence>
<evidence type="ECO:0008006" key="3">
    <source>
        <dbReference type="Google" id="ProtNLM"/>
    </source>
</evidence>
<keyword evidence="2" id="KW-1185">Reference proteome</keyword>
<organism evidence="1 2">
    <name type="scientific">Neisseria montereyensis</name>
    <dbReference type="NCBI Taxonomy" id="2973938"/>
    <lineage>
        <taxon>Bacteria</taxon>
        <taxon>Pseudomonadati</taxon>
        <taxon>Pseudomonadota</taxon>
        <taxon>Betaproteobacteria</taxon>
        <taxon>Neisseriales</taxon>
        <taxon>Neisseriaceae</taxon>
        <taxon>Neisseria</taxon>
    </lineage>
</organism>
<name>A0ABT2FDR6_9NEIS</name>